<dbReference type="AlphaFoldDB" id="A0A1L0C022"/>
<reference evidence="1 2" key="1">
    <citation type="submission" date="2016-11" db="EMBL/GenBank/DDBJ databases">
        <authorList>
            <person name="Jaros S."/>
            <person name="Januszkiewicz K."/>
            <person name="Wedrychowicz H."/>
        </authorList>
    </citation>
    <scope>NUCLEOTIDE SEQUENCE [LARGE SCALE GENOMIC DNA]</scope>
    <source>
        <strain evidence="1">NVI 5450</strain>
    </source>
</reference>
<dbReference type="Proteomes" id="UP000183794">
    <property type="component" value="Unassembled WGS sequence"/>
</dbReference>
<gene>
    <name evidence="1" type="ORF">NVI5450_4726</name>
</gene>
<protein>
    <submittedName>
        <fullName evidence="1">Uncharacterized protein</fullName>
    </submittedName>
</protein>
<dbReference type="EMBL" id="FPLD01000136">
    <property type="protein sequence ID" value="SGZ19088.1"/>
    <property type="molecule type" value="Genomic_DNA"/>
</dbReference>
<evidence type="ECO:0000313" key="1">
    <source>
        <dbReference type="EMBL" id="SGZ19088.1"/>
    </source>
</evidence>
<name>A0A1L0C022_9GAMM</name>
<evidence type="ECO:0000313" key="2">
    <source>
        <dbReference type="Proteomes" id="UP000183794"/>
    </source>
</evidence>
<organism evidence="1 2">
    <name type="scientific">Moritella viscosa</name>
    <dbReference type="NCBI Taxonomy" id="80854"/>
    <lineage>
        <taxon>Bacteria</taxon>
        <taxon>Pseudomonadati</taxon>
        <taxon>Pseudomonadota</taxon>
        <taxon>Gammaproteobacteria</taxon>
        <taxon>Alteromonadales</taxon>
        <taxon>Moritellaceae</taxon>
        <taxon>Moritella</taxon>
    </lineage>
</organism>
<proteinExistence type="predicted"/>
<sequence length="40" mass="4842">MKIGLAFILNYYFMLLHPHFYQFIVPSVEYTNISIIIDYI</sequence>
<accession>A0A1L0C022</accession>